<sequence length="549" mass="62919">MVPFSRKIVLLAILFATFSNGFGQTLESSNLPILIIDTKGQEIPNEPKIIATIKIIDNGAGKRNTVTDQPTYAGKIGIEQRGSTSRMFFPKKPYGFELRDTSGIEGISASVLGLPSEEDWVLNATFNDKTLLRDVLTYDLYRSYSPYYAPQHKFCEVIINGTYEGIYILFEKIKRDKNRVNISKLEPKDNLGDALTGGYILKIDKTEGNVSRQWTSPYLPPNSPQFTTPIQVEYPKFEDMTEPQFEYIKKYVTDFENTLKSPAYADSAQGYARYIDVNSWVDYLILSEVCRNVDAYRLSTFFYKDKDSKGGKLTMGPIWDYNLAYGNADYCNGEKTEGWAFDFNRVCPNDGFQMPFWWDRLLEDRNFARKVRLRYQALRPTVLKTETIHRYIDSTATVLQEARVRNFTRWTVIGQKLWPNFYVGSTYEDEVGYLKAWITRRLAWMDQELMTFGADITATEPTVLPFQFSVFPNPASTEVQVSFRLDHAAVVKVQVYDLWGRVLREGTPGYLAPGDHLVTQSLPTSSAEVQFLGLEVDGKRMVVRKILRE</sequence>
<dbReference type="PANTHER" id="PTHR40050">
    <property type="entry name" value="INNER SPORE COAT PROTEIN H"/>
    <property type="match status" value="1"/>
</dbReference>
<reference evidence="2 3" key="1">
    <citation type="submission" date="2019-10" db="EMBL/GenBank/DDBJ databases">
        <title>Draft Genome Sequence of Cytophagaceae sp. SJW1-29.</title>
        <authorList>
            <person name="Choi A."/>
        </authorList>
    </citation>
    <scope>NUCLEOTIDE SEQUENCE [LARGE SCALE GENOMIC DNA]</scope>
    <source>
        <strain evidence="2 3">SJW1-29</strain>
    </source>
</reference>
<protein>
    <submittedName>
        <fullName evidence="2">Spore coat protein CotH</fullName>
    </submittedName>
</protein>
<name>A0A7C9BCE6_9BACT</name>
<evidence type="ECO:0000313" key="3">
    <source>
        <dbReference type="Proteomes" id="UP000479293"/>
    </source>
</evidence>
<organism evidence="2 3">
    <name type="scientific">Salmonirosea aquatica</name>
    <dbReference type="NCBI Taxonomy" id="2654236"/>
    <lineage>
        <taxon>Bacteria</taxon>
        <taxon>Pseudomonadati</taxon>
        <taxon>Bacteroidota</taxon>
        <taxon>Cytophagia</taxon>
        <taxon>Cytophagales</taxon>
        <taxon>Spirosomataceae</taxon>
        <taxon>Salmonirosea</taxon>
    </lineage>
</organism>
<dbReference type="Proteomes" id="UP000479293">
    <property type="component" value="Unassembled WGS sequence"/>
</dbReference>
<dbReference type="EMBL" id="WHLY01000002">
    <property type="protein sequence ID" value="MPR35462.1"/>
    <property type="molecule type" value="Genomic_DNA"/>
</dbReference>
<proteinExistence type="predicted"/>
<feature type="chain" id="PRO_5028979475" evidence="1">
    <location>
        <begin position="22"/>
        <end position="549"/>
    </location>
</feature>
<keyword evidence="1" id="KW-0732">Signal</keyword>
<evidence type="ECO:0000313" key="2">
    <source>
        <dbReference type="EMBL" id="MPR35462.1"/>
    </source>
</evidence>
<dbReference type="PANTHER" id="PTHR40050:SF1">
    <property type="entry name" value="INNER SPORE COAT PROTEIN H"/>
    <property type="match status" value="1"/>
</dbReference>
<feature type="signal peptide" evidence="1">
    <location>
        <begin position="1"/>
        <end position="21"/>
    </location>
</feature>
<dbReference type="Pfam" id="PF08757">
    <property type="entry name" value="CotH"/>
    <property type="match status" value="1"/>
</dbReference>
<accession>A0A7C9BCE6</accession>
<gene>
    <name evidence="2" type="ORF">GBK04_19435</name>
</gene>
<dbReference type="AlphaFoldDB" id="A0A7C9BCE6"/>
<dbReference type="InterPro" id="IPR014867">
    <property type="entry name" value="Spore_coat_CotH_CotH2/3/7"/>
</dbReference>
<keyword evidence="3" id="KW-1185">Reference proteome</keyword>
<dbReference type="RefSeq" id="WP_152762538.1">
    <property type="nucleotide sequence ID" value="NZ_WHLY01000002.1"/>
</dbReference>
<keyword evidence="2" id="KW-0946">Virion</keyword>
<evidence type="ECO:0000256" key="1">
    <source>
        <dbReference type="SAM" id="SignalP"/>
    </source>
</evidence>
<comment type="caution">
    <text evidence="2">The sequence shown here is derived from an EMBL/GenBank/DDBJ whole genome shotgun (WGS) entry which is preliminary data.</text>
</comment>
<keyword evidence="2" id="KW-0167">Capsid protein</keyword>